<gene>
    <name evidence="1" type="ORF">KPSA3_03909</name>
</gene>
<accession>A0AAN4Q5X9</accession>
<reference evidence="1 2" key="1">
    <citation type="submission" date="2018-04" db="EMBL/GenBank/DDBJ databases">
        <title>Draft genome sequence of Pseudomonas syringae pv. actinidiae biovar 3 strains isolated from kiwifruit in Kagawa prefecture.</title>
        <authorList>
            <person name="Tabuchi M."/>
            <person name="Saito M."/>
            <person name="Fujiwara S."/>
            <person name="Sasa N."/>
            <person name="Akimitsu K."/>
            <person name="Gomi K."/>
            <person name="Konishi-Sugita S."/>
            <person name="Hamano K."/>
            <person name="Kataoka I."/>
        </authorList>
    </citation>
    <scope>NUCLEOTIDE SEQUENCE [LARGE SCALE GENOMIC DNA]</scope>
    <source>
        <strain evidence="1 2">MAFF212211</strain>
    </source>
</reference>
<protein>
    <submittedName>
        <fullName evidence="1">Uncharacterized protein</fullName>
    </submittedName>
</protein>
<sequence>MGAGPVGRDAGGSLIGFSVPCPWFLYEGRLHYCMYLSRTLLAASYRVKRAPAENAQPSFLYSASQLWL</sequence>
<dbReference type="AlphaFoldDB" id="A0AAN4Q5X9"/>
<dbReference type="Proteomes" id="UP000248291">
    <property type="component" value="Unassembled WGS sequence"/>
</dbReference>
<comment type="caution">
    <text evidence="1">The sequence shown here is derived from an EMBL/GenBank/DDBJ whole genome shotgun (WGS) entry which is preliminary data.</text>
</comment>
<evidence type="ECO:0000313" key="2">
    <source>
        <dbReference type="Proteomes" id="UP000248291"/>
    </source>
</evidence>
<organism evidence="1 2">
    <name type="scientific">Pseudomonas syringae pv. actinidiae</name>
    <dbReference type="NCBI Taxonomy" id="103796"/>
    <lineage>
        <taxon>Bacteria</taxon>
        <taxon>Pseudomonadati</taxon>
        <taxon>Pseudomonadota</taxon>
        <taxon>Gammaproteobacteria</taxon>
        <taxon>Pseudomonadales</taxon>
        <taxon>Pseudomonadaceae</taxon>
        <taxon>Pseudomonas</taxon>
        <taxon>Pseudomonas syringae</taxon>
    </lineage>
</organism>
<evidence type="ECO:0000313" key="1">
    <source>
        <dbReference type="EMBL" id="GBH17932.1"/>
    </source>
</evidence>
<dbReference type="EMBL" id="BGKA01000129">
    <property type="protein sequence ID" value="GBH17932.1"/>
    <property type="molecule type" value="Genomic_DNA"/>
</dbReference>
<name>A0AAN4Q5X9_PSESF</name>
<proteinExistence type="predicted"/>